<gene>
    <name evidence="1" type="ORF">GCM10022255_109030</name>
</gene>
<comment type="caution">
    <text evidence="1">The sequence shown here is derived from an EMBL/GenBank/DDBJ whole genome shotgun (WGS) entry which is preliminary data.</text>
</comment>
<dbReference type="Proteomes" id="UP001500620">
    <property type="component" value="Unassembled WGS sequence"/>
</dbReference>
<name>A0ABP8DUJ8_9ACTN</name>
<evidence type="ECO:0000313" key="2">
    <source>
        <dbReference type="Proteomes" id="UP001500620"/>
    </source>
</evidence>
<accession>A0ABP8DUJ8</accession>
<sequence>MTFRTSRAAYDIEMYIEPGYELVRLRLRTGPEDAELLHLDLHSARTVGVERLRTPGCGGWLRLERVRWLFSGGRSVAVRS</sequence>
<keyword evidence="2" id="KW-1185">Reference proteome</keyword>
<protein>
    <submittedName>
        <fullName evidence="1">Uncharacterized protein</fullName>
    </submittedName>
</protein>
<organism evidence="1 2">
    <name type="scientific">Dactylosporangium darangshiense</name>
    <dbReference type="NCBI Taxonomy" id="579108"/>
    <lineage>
        <taxon>Bacteria</taxon>
        <taxon>Bacillati</taxon>
        <taxon>Actinomycetota</taxon>
        <taxon>Actinomycetes</taxon>
        <taxon>Micromonosporales</taxon>
        <taxon>Micromonosporaceae</taxon>
        <taxon>Dactylosporangium</taxon>
    </lineage>
</organism>
<evidence type="ECO:0000313" key="1">
    <source>
        <dbReference type="EMBL" id="GAA4263542.1"/>
    </source>
</evidence>
<dbReference type="EMBL" id="BAABAT010000072">
    <property type="protein sequence ID" value="GAA4263542.1"/>
    <property type="molecule type" value="Genomic_DNA"/>
</dbReference>
<reference evidence="2" key="1">
    <citation type="journal article" date="2019" name="Int. J. Syst. Evol. Microbiol.">
        <title>The Global Catalogue of Microorganisms (GCM) 10K type strain sequencing project: providing services to taxonomists for standard genome sequencing and annotation.</title>
        <authorList>
            <consortium name="The Broad Institute Genomics Platform"/>
            <consortium name="The Broad Institute Genome Sequencing Center for Infectious Disease"/>
            <person name="Wu L."/>
            <person name="Ma J."/>
        </authorList>
    </citation>
    <scope>NUCLEOTIDE SEQUENCE [LARGE SCALE GENOMIC DNA]</scope>
    <source>
        <strain evidence="2">JCM 17441</strain>
    </source>
</reference>
<proteinExistence type="predicted"/>